<sequence>MTLEPAMSLEGRVALMTAAGSGIGRASALAVASLGASVMVTDINADSARDVADRIVSAGGRARHMALDVAQEEQIAAAVAAATSAFGRLDILHNNAAYQGADAIEGDIDVVSMTVDFWNRMMAVNLTSHMLGCKHAIPAMLENGGGSIINTASMYGLAAYQAMPCYGISKAGVAMLTKYVAASHGKRGIRCNAIAPAVILTEGVKRFLPQELVDMNESHAALPYLGKPEDVAAMVAFLASDAARFISGQVIAIDGGTTAQLPTVTAARALAEKARPHGR</sequence>
<dbReference type="FunFam" id="3.40.50.720:FF:000084">
    <property type="entry name" value="Short-chain dehydrogenase reductase"/>
    <property type="match status" value="1"/>
</dbReference>
<accession>A0A1L5BQC1</accession>
<evidence type="ECO:0000313" key="4">
    <source>
        <dbReference type="EMBL" id="APL95073.1"/>
    </source>
</evidence>
<comment type="catalytic activity">
    <reaction evidence="3">
        <text>2,5-dichlorocyclohexa-2,5-dien-1,4-diol + NAD(+) = 2,5-dichlorohydroquinone + NADH + H(+)</text>
        <dbReference type="Rhea" id="RHEA:15741"/>
        <dbReference type="ChEBI" id="CHEBI:15378"/>
        <dbReference type="ChEBI" id="CHEBI:27545"/>
        <dbReference type="ChEBI" id="CHEBI:28975"/>
        <dbReference type="ChEBI" id="CHEBI:57540"/>
        <dbReference type="ChEBI" id="CHEBI:57945"/>
    </reaction>
</comment>
<evidence type="ECO:0000256" key="1">
    <source>
        <dbReference type="ARBA" id="ARBA00006484"/>
    </source>
</evidence>
<dbReference type="Gene3D" id="3.40.50.720">
    <property type="entry name" value="NAD(P)-binding Rossmann-like Domain"/>
    <property type="match status" value="1"/>
</dbReference>
<protein>
    <submittedName>
        <fullName evidence="4">Short-chain dehydrogenase</fullName>
    </submittedName>
</protein>
<name>A0A1L5BQC1_SPHIB</name>
<dbReference type="PANTHER" id="PTHR24321">
    <property type="entry name" value="DEHYDROGENASES, SHORT CHAIN"/>
    <property type="match status" value="1"/>
</dbReference>
<keyword evidence="2" id="KW-0560">Oxidoreductase</keyword>
<evidence type="ECO:0000313" key="5">
    <source>
        <dbReference type="Proteomes" id="UP000004550"/>
    </source>
</evidence>
<evidence type="ECO:0000256" key="2">
    <source>
        <dbReference type="ARBA" id="ARBA00023002"/>
    </source>
</evidence>
<dbReference type="GO" id="GO:0016491">
    <property type="term" value="F:oxidoreductase activity"/>
    <property type="evidence" value="ECO:0007669"/>
    <property type="project" value="UniProtKB-KW"/>
</dbReference>
<dbReference type="PRINTS" id="PR00080">
    <property type="entry name" value="SDRFAMILY"/>
</dbReference>
<dbReference type="KEGG" id="sinb:SIDU_11455"/>
<gene>
    <name evidence="4" type="ORF">SIDU_11455</name>
</gene>
<dbReference type="PANTHER" id="PTHR24321:SF14">
    <property type="entry name" value="SHORT-CHAIN TYPE DEHYDROGENASE_REDUCTASE BLR2146-RELATED"/>
    <property type="match status" value="1"/>
</dbReference>
<dbReference type="PRINTS" id="PR00081">
    <property type="entry name" value="GDHRDH"/>
</dbReference>
<organism evidence="4 5">
    <name type="scientific">Sphingobium indicum (strain DSM 16412 / CCM 7286 / MTCC 6364 / B90A)</name>
    <dbReference type="NCBI Taxonomy" id="861109"/>
    <lineage>
        <taxon>Bacteria</taxon>
        <taxon>Pseudomonadati</taxon>
        <taxon>Pseudomonadota</taxon>
        <taxon>Alphaproteobacteria</taxon>
        <taxon>Sphingomonadales</taxon>
        <taxon>Sphingomonadaceae</taxon>
        <taxon>Sphingobium</taxon>
    </lineage>
</organism>
<dbReference type="InterPro" id="IPR002347">
    <property type="entry name" value="SDR_fam"/>
</dbReference>
<reference evidence="4 5" key="1">
    <citation type="journal article" date="2012" name="J. Bacteriol.">
        <title>Genome sequence of Sphingobium indicum B90A, a hexachlorocyclohexane-degrading bacterium.</title>
        <authorList>
            <person name="Anand S."/>
            <person name="Sangwan N."/>
            <person name="Lata P."/>
            <person name="Kaur J."/>
            <person name="Dua A."/>
            <person name="Singh A.K."/>
            <person name="Verma M."/>
            <person name="Kaur J."/>
            <person name="Khurana J.P."/>
            <person name="Khurana P."/>
            <person name="Mathur S."/>
            <person name="Lal R."/>
        </authorList>
    </citation>
    <scope>NUCLEOTIDE SEQUENCE [LARGE SCALE GENOMIC DNA]</scope>
    <source>
        <strain evidence="5">DSM 16412 / CCM 7286 / MTCC 6364 / B90A</strain>
    </source>
</reference>
<dbReference type="CDD" id="cd05233">
    <property type="entry name" value="SDR_c"/>
    <property type="match status" value="1"/>
</dbReference>
<dbReference type="RefSeq" id="WP_007682267.1">
    <property type="nucleotide sequence ID" value="NZ_CP013070.1"/>
</dbReference>
<evidence type="ECO:0000256" key="3">
    <source>
        <dbReference type="ARBA" id="ARBA00051383"/>
    </source>
</evidence>
<dbReference type="EMBL" id="CP013070">
    <property type="protein sequence ID" value="APL95073.1"/>
    <property type="molecule type" value="Genomic_DNA"/>
</dbReference>
<comment type="similarity">
    <text evidence="1">Belongs to the short-chain dehydrogenases/reductases (SDR) family.</text>
</comment>
<dbReference type="Proteomes" id="UP000004550">
    <property type="component" value="Chromosome"/>
</dbReference>
<dbReference type="Pfam" id="PF13561">
    <property type="entry name" value="adh_short_C2"/>
    <property type="match status" value="1"/>
</dbReference>
<dbReference type="InterPro" id="IPR036291">
    <property type="entry name" value="NAD(P)-bd_dom_sf"/>
</dbReference>
<dbReference type="SUPFAM" id="SSF51735">
    <property type="entry name" value="NAD(P)-binding Rossmann-fold domains"/>
    <property type="match status" value="1"/>
</dbReference>
<dbReference type="AlphaFoldDB" id="A0A1L5BQC1"/>
<proteinExistence type="inferred from homology"/>